<reference evidence="3 4" key="1">
    <citation type="submission" date="2024-05" db="EMBL/GenBank/DDBJ databases">
        <title>A draft genome resource for the thread blight pathogen Marasmius tenuissimus strain MS-2.</title>
        <authorList>
            <person name="Yulfo-Soto G.E."/>
            <person name="Baruah I.K."/>
            <person name="Amoako-Attah I."/>
            <person name="Bukari Y."/>
            <person name="Meinhardt L.W."/>
            <person name="Bailey B.A."/>
            <person name="Cohen S.P."/>
        </authorList>
    </citation>
    <scope>NUCLEOTIDE SEQUENCE [LARGE SCALE GENOMIC DNA]</scope>
    <source>
        <strain evidence="3 4">MS-2</strain>
    </source>
</reference>
<keyword evidence="4" id="KW-1185">Reference proteome</keyword>
<evidence type="ECO:0000259" key="2">
    <source>
        <dbReference type="Pfam" id="PF20153"/>
    </source>
</evidence>
<dbReference type="InterPro" id="IPR045338">
    <property type="entry name" value="DUF6535"/>
</dbReference>
<organism evidence="3 4">
    <name type="scientific">Marasmius tenuissimus</name>
    <dbReference type="NCBI Taxonomy" id="585030"/>
    <lineage>
        <taxon>Eukaryota</taxon>
        <taxon>Fungi</taxon>
        <taxon>Dikarya</taxon>
        <taxon>Basidiomycota</taxon>
        <taxon>Agaricomycotina</taxon>
        <taxon>Agaricomycetes</taxon>
        <taxon>Agaricomycetidae</taxon>
        <taxon>Agaricales</taxon>
        <taxon>Marasmiineae</taxon>
        <taxon>Marasmiaceae</taxon>
        <taxon>Marasmius</taxon>
    </lineage>
</organism>
<evidence type="ECO:0000256" key="1">
    <source>
        <dbReference type="SAM" id="Phobius"/>
    </source>
</evidence>
<feature type="transmembrane region" description="Helical" evidence="1">
    <location>
        <begin position="162"/>
        <end position="184"/>
    </location>
</feature>
<keyword evidence="1" id="KW-0812">Transmembrane</keyword>
<protein>
    <recommendedName>
        <fullName evidence="2">DUF6535 domain-containing protein</fullName>
    </recommendedName>
</protein>
<comment type="caution">
    <text evidence="3">The sequence shown here is derived from an EMBL/GenBank/DDBJ whole genome shotgun (WGS) entry which is preliminary data.</text>
</comment>
<evidence type="ECO:0000313" key="4">
    <source>
        <dbReference type="Proteomes" id="UP001437256"/>
    </source>
</evidence>
<feature type="transmembrane region" description="Helical" evidence="1">
    <location>
        <begin position="110"/>
        <end position="128"/>
    </location>
</feature>
<sequence length="726" mass="82424">MASTSDPLNQSPSEESKLKGSWQAVMKEVALLDDGLVGGWKEDIDTLLVFAGLFSAVVTAFTIESSQRLLEQPGDTTVALLRQITDQMTNGTSTPPPEFEISSSDLRINLLWFMSLIIALVDALFGLLCKQWLREHHRHTHTCTPAEALALRWLRHESLERWRVPTILACLPMFLELALFLFLGGIIELLRTRHQALFITASVVVGFAGIIYLATTIIPGIHIIRQVLQVTPKLREMRSGNDVDHPSHSSADRVNNLPPMESICPYKSPQAWITFSAFAAFTQLRGVVHLVHFLQSHSKSGWLDSASAFHMTMETLSKWSSVDLEVIHRSNIRLVPPFYELKAFRWLVAELQNSQTMRPHLQRILEKIPLHLVMPVVFNKWFVPPRGQWVGNHIADALSLPKHISSPATTATAPHRQHFISPMTQDVLFDRLLHWTHISEQSTTNRLLPELFRRIWTGLLHDASLDVENSPFRTFDDILKDEETSGADSDLWSLFMGIGQLHTTKHQYWKKLMRDLARYINASSTDYALHRDTASTISPLVESRPDFICEANNLIVDRKIWTTVSMDDTMQWIEAMDVVRRVQVARRTQLVQHSVVDSKPIPEYFPLSLSKLQEVLSSSSSAGSETDFRYLASFKEHWGMVKWAQQERLVEILSEHINRYPRSDDGSLSPLVQSADGSGLDLIGFVDIQLNDSGQTLYNKLQSHNKTAWSDARRLIPQLPRAVEEV</sequence>
<gene>
    <name evidence="3" type="ORF">AAF712_006563</name>
</gene>
<dbReference type="Pfam" id="PF20153">
    <property type="entry name" value="DUF6535"/>
    <property type="match status" value="1"/>
</dbReference>
<feature type="domain" description="DUF6535" evidence="2">
    <location>
        <begin position="22"/>
        <end position="191"/>
    </location>
</feature>
<dbReference type="Proteomes" id="UP001437256">
    <property type="component" value="Unassembled WGS sequence"/>
</dbReference>
<evidence type="ECO:0000313" key="3">
    <source>
        <dbReference type="EMBL" id="KAL0066520.1"/>
    </source>
</evidence>
<feature type="transmembrane region" description="Helical" evidence="1">
    <location>
        <begin position="196"/>
        <end position="218"/>
    </location>
</feature>
<proteinExistence type="predicted"/>
<dbReference type="EMBL" id="JBBXMP010000035">
    <property type="protein sequence ID" value="KAL0066520.1"/>
    <property type="molecule type" value="Genomic_DNA"/>
</dbReference>
<keyword evidence="1" id="KW-1133">Transmembrane helix</keyword>
<accession>A0ABR2ZYW3</accession>
<name>A0ABR2ZYW3_9AGAR</name>
<keyword evidence="1" id="KW-0472">Membrane</keyword>